<sequence>PSIPSDRKTDVKVPHMGCLENMDVESNAAYPTPFANSPLLPLLLLSLVRERHAPKYVTSFNEEYDFVIVGAGTAGSVLASRLTEVPCVKVLLLEAGKSPPLLNEVPALATDFWSTDLDWRYQTVSQKNLGGKTLKWPSGKGVGGSSLLNGGVYVRGNPKDYDEWAKRGAVGWSYSDLFPYFLKMEDNREMKYLENGYHVVGGPITVNSPNYVPELKKPLLETAKLLGYNVVDSNGRSQTGYFDYQVSQRNGQRCSVAKAYLVPAENRTNLLHILPNSFVRKVLIQDKIVRGVEFDYNGSTYRVKVKREAILSAGTVNTAQLLMLSGIGPKEHLEKLKIAVAADLPVGDNFHDHIGVPVPFTMKPDYLTIDVRAENETVMKEYIYNRTGYYTSAVGDALLAFLNGPKSVEPDFPDYQLTFTEINTIQKNISFETIKQTNASTDNLNPNLPIYQCVAQILHPKSRGTVRLQSNSPYDPPLIDPNYLQDATDLEGLVNAMDLCYKIGSSDPMVKAVGSKLVLDLRKGCEPNSKETCLAKAIAIAMSHPVGTVAMGNAKDPKTVVDPLLRVKGITGLRVVDASIMPVITSGNTYIPTVMIGEKASDIIKSTIECDTQYPVERS</sequence>
<evidence type="ECO:0000256" key="5">
    <source>
        <dbReference type="PIRSR" id="PIRSR000137-2"/>
    </source>
</evidence>
<dbReference type="InterPro" id="IPR012132">
    <property type="entry name" value="GMC_OxRdtase"/>
</dbReference>
<gene>
    <name evidence="8" type="ORF">JTE90_012771</name>
</gene>
<dbReference type="PROSITE" id="PS00623">
    <property type="entry name" value="GMC_OXRED_1"/>
    <property type="match status" value="1"/>
</dbReference>
<feature type="non-terminal residue" evidence="8">
    <location>
        <position position="1"/>
    </location>
</feature>
<evidence type="ECO:0000259" key="7">
    <source>
        <dbReference type="PROSITE" id="PS00623"/>
    </source>
</evidence>
<name>A0AAV6W1C1_9ARAC</name>
<dbReference type="GO" id="GO:0016614">
    <property type="term" value="F:oxidoreductase activity, acting on CH-OH group of donors"/>
    <property type="evidence" value="ECO:0007669"/>
    <property type="project" value="InterPro"/>
</dbReference>
<protein>
    <recommendedName>
        <fullName evidence="7">Glucose-methanol-choline oxidoreductase N-terminal domain-containing protein</fullName>
    </recommendedName>
</protein>
<dbReference type="AlphaFoldDB" id="A0AAV6W1C1"/>
<accession>A0AAV6W1C1</accession>
<evidence type="ECO:0000256" key="2">
    <source>
        <dbReference type="ARBA" id="ARBA00010790"/>
    </source>
</evidence>
<dbReference type="SUPFAM" id="SSF54373">
    <property type="entry name" value="FAD-linked reductases, C-terminal domain"/>
    <property type="match status" value="1"/>
</dbReference>
<dbReference type="Pfam" id="PF05199">
    <property type="entry name" value="GMC_oxred_C"/>
    <property type="match status" value="1"/>
</dbReference>
<evidence type="ECO:0000256" key="1">
    <source>
        <dbReference type="ARBA" id="ARBA00001974"/>
    </source>
</evidence>
<comment type="caution">
    <text evidence="8">The sequence shown here is derived from an EMBL/GenBank/DDBJ whole genome shotgun (WGS) entry which is preliminary data.</text>
</comment>
<evidence type="ECO:0000256" key="4">
    <source>
        <dbReference type="ARBA" id="ARBA00022827"/>
    </source>
</evidence>
<keyword evidence="4 5" id="KW-0274">FAD</keyword>
<organism evidence="8 9">
    <name type="scientific">Oedothorax gibbosus</name>
    <dbReference type="NCBI Taxonomy" id="931172"/>
    <lineage>
        <taxon>Eukaryota</taxon>
        <taxon>Metazoa</taxon>
        <taxon>Ecdysozoa</taxon>
        <taxon>Arthropoda</taxon>
        <taxon>Chelicerata</taxon>
        <taxon>Arachnida</taxon>
        <taxon>Araneae</taxon>
        <taxon>Araneomorphae</taxon>
        <taxon>Entelegynae</taxon>
        <taxon>Araneoidea</taxon>
        <taxon>Linyphiidae</taxon>
        <taxon>Erigoninae</taxon>
        <taxon>Oedothorax</taxon>
    </lineage>
</organism>
<evidence type="ECO:0000256" key="6">
    <source>
        <dbReference type="RuleBase" id="RU003968"/>
    </source>
</evidence>
<dbReference type="InterPro" id="IPR007867">
    <property type="entry name" value="GMC_OxRtase_C"/>
</dbReference>
<dbReference type="PIRSF" id="PIRSF000137">
    <property type="entry name" value="Alcohol_oxidase"/>
    <property type="match status" value="1"/>
</dbReference>
<reference evidence="8 9" key="1">
    <citation type="journal article" date="2022" name="Nat. Ecol. Evol.">
        <title>A masculinizing supergene underlies an exaggerated male reproductive morph in a spider.</title>
        <authorList>
            <person name="Hendrickx F."/>
            <person name="De Corte Z."/>
            <person name="Sonet G."/>
            <person name="Van Belleghem S.M."/>
            <person name="Kostlbacher S."/>
            <person name="Vangestel C."/>
        </authorList>
    </citation>
    <scope>NUCLEOTIDE SEQUENCE [LARGE SCALE GENOMIC DNA]</scope>
    <source>
        <strain evidence="8">W744_W776</strain>
    </source>
</reference>
<dbReference type="Pfam" id="PF00732">
    <property type="entry name" value="GMC_oxred_N"/>
    <property type="match status" value="1"/>
</dbReference>
<evidence type="ECO:0000313" key="9">
    <source>
        <dbReference type="Proteomes" id="UP000827092"/>
    </source>
</evidence>
<comment type="cofactor">
    <cofactor evidence="1 5">
        <name>FAD</name>
        <dbReference type="ChEBI" id="CHEBI:57692"/>
    </cofactor>
</comment>
<dbReference type="InterPro" id="IPR000172">
    <property type="entry name" value="GMC_OxRdtase_N"/>
</dbReference>
<dbReference type="PANTHER" id="PTHR11552:SF147">
    <property type="entry name" value="CHOLINE DEHYDROGENASE, MITOCHONDRIAL"/>
    <property type="match status" value="1"/>
</dbReference>
<proteinExistence type="inferred from homology"/>
<evidence type="ECO:0000256" key="3">
    <source>
        <dbReference type="ARBA" id="ARBA00022630"/>
    </source>
</evidence>
<dbReference type="GO" id="GO:0050660">
    <property type="term" value="F:flavin adenine dinucleotide binding"/>
    <property type="evidence" value="ECO:0007669"/>
    <property type="project" value="InterPro"/>
</dbReference>
<feature type="binding site" evidence="5">
    <location>
        <begin position="149"/>
        <end position="152"/>
    </location>
    <ligand>
        <name>FAD</name>
        <dbReference type="ChEBI" id="CHEBI:57692"/>
    </ligand>
</feature>
<comment type="similarity">
    <text evidence="2 6">Belongs to the GMC oxidoreductase family.</text>
</comment>
<keyword evidence="9" id="KW-1185">Reference proteome</keyword>
<dbReference type="PANTHER" id="PTHR11552">
    <property type="entry name" value="GLUCOSE-METHANOL-CHOLINE GMC OXIDOREDUCTASE"/>
    <property type="match status" value="1"/>
</dbReference>
<dbReference type="InterPro" id="IPR036188">
    <property type="entry name" value="FAD/NAD-bd_sf"/>
</dbReference>
<dbReference type="Proteomes" id="UP000827092">
    <property type="component" value="Unassembled WGS sequence"/>
</dbReference>
<dbReference type="Gene3D" id="3.30.560.10">
    <property type="entry name" value="Glucose Oxidase, domain 3"/>
    <property type="match status" value="1"/>
</dbReference>
<feature type="domain" description="Glucose-methanol-choline oxidoreductase N-terminal" evidence="7">
    <location>
        <begin position="139"/>
        <end position="162"/>
    </location>
</feature>
<dbReference type="EMBL" id="JAFNEN010000003">
    <property type="protein sequence ID" value="KAG8201707.1"/>
    <property type="molecule type" value="Genomic_DNA"/>
</dbReference>
<keyword evidence="3 6" id="KW-0285">Flavoprotein</keyword>
<evidence type="ECO:0000313" key="8">
    <source>
        <dbReference type="EMBL" id="KAG8201707.1"/>
    </source>
</evidence>
<dbReference type="SUPFAM" id="SSF51905">
    <property type="entry name" value="FAD/NAD(P)-binding domain"/>
    <property type="match status" value="1"/>
</dbReference>
<feature type="binding site" evidence="5">
    <location>
        <position position="279"/>
    </location>
    <ligand>
        <name>FAD</name>
        <dbReference type="ChEBI" id="CHEBI:57692"/>
    </ligand>
</feature>
<dbReference type="Gene3D" id="3.50.50.60">
    <property type="entry name" value="FAD/NAD(P)-binding domain"/>
    <property type="match status" value="1"/>
</dbReference>